<proteinExistence type="predicted"/>
<dbReference type="SUPFAM" id="SSF52172">
    <property type="entry name" value="CheY-like"/>
    <property type="match status" value="1"/>
</dbReference>
<gene>
    <name evidence="4" type="ORF">DX908_07600</name>
</gene>
<dbReference type="PANTHER" id="PTHR44591">
    <property type="entry name" value="STRESS RESPONSE REGULATOR PROTEIN 1"/>
    <property type="match status" value="1"/>
</dbReference>
<feature type="modified residue" description="4-aspartylphosphate" evidence="2">
    <location>
        <position position="104"/>
    </location>
</feature>
<evidence type="ECO:0000313" key="5">
    <source>
        <dbReference type="Proteomes" id="UP000264589"/>
    </source>
</evidence>
<dbReference type="Pfam" id="PF00072">
    <property type="entry name" value="Response_reg"/>
    <property type="match status" value="1"/>
</dbReference>
<dbReference type="Proteomes" id="UP000264589">
    <property type="component" value="Unassembled WGS sequence"/>
</dbReference>
<keyword evidence="5" id="KW-1185">Reference proteome</keyword>
<dbReference type="InParanoid" id="A0A371RI73"/>
<dbReference type="PROSITE" id="PS50110">
    <property type="entry name" value="RESPONSE_REGULATORY"/>
    <property type="match status" value="1"/>
</dbReference>
<organism evidence="4 5">
    <name type="scientific">Parvularcula marina</name>
    <dbReference type="NCBI Taxonomy" id="2292771"/>
    <lineage>
        <taxon>Bacteria</taxon>
        <taxon>Pseudomonadati</taxon>
        <taxon>Pseudomonadota</taxon>
        <taxon>Alphaproteobacteria</taxon>
        <taxon>Parvularculales</taxon>
        <taxon>Parvularculaceae</taxon>
        <taxon>Parvularcula</taxon>
    </lineage>
</organism>
<evidence type="ECO:0000259" key="3">
    <source>
        <dbReference type="PROSITE" id="PS50110"/>
    </source>
</evidence>
<dbReference type="GO" id="GO:0000160">
    <property type="term" value="P:phosphorelay signal transduction system"/>
    <property type="evidence" value="ECO:0007669"/>
    <property type="project" value="InterPro"/>
</dbReference>
<protein>
    <submittedName>
        <fullName evidence="4">Response regulator</fullName>
    </submittedName>
</protein>
<comment type="caution">
    <text evidence="4">The sequence shown here is derived from an EMBL/GenBank/DDBJ whole genome shotgun (WGS) entry which is preliminary data.</text>
</comment>
<dbReference type="Gene3D" id="3.40.50.2300">
    <property type="match status" value="1"/>
</dbReference>
<keyword evidence="1 2" id="KW-0597">Phosphoprotein</keyword>
<dbReference type="AlphaFoldDB" id="A0A371RI73"/>
<evidence type="ECO:0000256" key="1">
    <source>
        <dbReference type="ARBA" id="ARBA00022553"/>
    </source>
</evidence>
<dbReference type="InterPro" id="IPR011006">
    <property type="entry name" value="CheY-like_superfamily"/>
</dbReference>
<feature type="domain" description="Response regulatory" evidence="3">
    <location>
        <begin position="53"/>
        <end position="173"/>
    </location>
</feature>
<dbReference type="EMBL" id="QUQO01000001">
    <property type="protein sequence ID" value="RFB05128.1"/>
    <property type="molecule type" value="Genomic_DNA"/>
</dbReference>
<dbReference type="PANTHER" id="PTHR44591:SF23">
    <property type="entry name" value="CHEY SUBFAMILY"/>
    <property type="match status" value="1"/>
</dbReference>
<name>A0A371RI73_9PROT</name>
<sequence>MREKRNCQKTRCRSWRWHWGKSVRKTGQPFRASWRIWQITWRSRRNRGIRMLNILVIDDDPHVREGLVAVLEMEGHQVTEVDNASEGRKALSDNGQNFDVVLLDLWLPEDHGLNVLRDIRDQGSDIPVVVMSGGGPGRTLEQAIAMADAWGASEVLIKPFRNEDVVSAISKAVPTDAE</sequence>
<dbReference type="InterPro" id="IPR001789">
    <property type="entry name" value="Sig_transdc_resp-reg_receiver"/>
</dbReference>
<evidence type="ECO:0000313" key="4">
    <source>
        <dbReference type="EMBL" id="RFB05128.1"/>
    </source>
</evidence>
<evidence type="ECO:0000256" key="2">
    <source>
        <dbReference type="PROSITE-ProRule" id="PRU00169"/>
    </source>
</evidence>
<dbReference type="InterPro" id="IPR050595">
    <property type="entry name" value="Bact_response_regulator"/>
</dbReference>
<accession>A0A371RI73</accession>
<dbReference type="SMART" id="SM00448">
    <property type="entry name" value="REC"/>
    <property type="match status" value="1"/>
</dbReference>
<reference evidence="4 5" key="1">
    <citation type="submission" date="2018-08" db="EMBL/GenBank/DDBJ databases">
        <title>Parvularcula sp. SM1705, isolated from surface water of the South Sea China.</title>
        <authorList>
            <person name="Sun L."/>
        </authorList>
    </citation>
    <scope>NUCLEOTIDE SEQUENCE [LARGE SCALE GENOMIC DNA]</scope>
    <source>
        <strain evidence="4 5">SM1705</strain>
    </source>
</reference>